<keyword evidence="5 8" id="KW-0472">Membrane</keyword>
<dbReference type="PANTHER" id="PTHR42718:SF9">
    <property type="entry name" value="MAJOR FACILITATOR SUPERFAMILY MULTIDRUG TRANSPORTER MFSC"/>
    <property type="match status" value="1"/>
</dbReference>
<gene>
    <name evidence="10" type="ORF">ACFP1Z_25780</name>
</gene>
<feature type="transmembrane region" description="Helical" evidence="8">
    <location>
        <begin position="150"/>
        <end position="174"/>
    </location>
</feature>
<feature type="transmembrane region" description="Helical" evidence="8">
    <location>
        <begin position="26"/>
        <end position="49"/>
    </location>
</feature>
<organism evidence="10 11">
    <name type="scientific">Streptomyces gamaensis</name>
    <dbReference type="NCBI Taxonomy" id="1763542"/>
    <lineage>
        <taxon>Bacteria</taxon>
        <taxon>Bacillati</taxon>
        <taxon>Actinomycetota</taxon>
        <taxon>Actinomycetes</taxon>
        <taxon>Kitasatosporales</taxon>
        <taxon>Streptomycetaceae</taxon>
        <taxon>Streptomyces</taxon>
    </lineage>
</organism>
<comment type="subcellular location">
    <subcellularLocation>
        <location evidence="1">Cell membrane</location>
        <topology evidence="1">Multi-pass membrane protein</topology>
    </subcellularLocation>
</comment>
<evidence type="ECO:0000256" key="6">
    <source>
        <dbReference type="ARBA" id="ARBA00023251"/>
    </source>
</evidence>
<proteinExistence type="predicted"/>
<evidence type="ECO:0000256" key="4">
    <source>
        <dbReference type="ARBA" id="ARBA00022989"/>
    </source>
</evidence>
<feature type="transmembrane region" description="Helical" evidence="8">
    <location>
        <begin position="440"/>
        <end position="458"/>
    </location>
</feature>
<keyword evidence="11" id="KW-1185">Reference proteome</keyword>
<evidence type="ECO:0000256" key="1">
    <source>
        <dbReference type="ARBA" id="ARBA00004651"/>
    </source>
</evidence>
<feature type="transmembrane region" description="Helical" evidence="8">
    <location>
        <begin position="237"/>
        <end position="256"/>
    </location>
</feature>
<feature type="transmembrane region" description="Helical" evidence="8">
    <location>
        <begin position="212"/>
        <end position="231"/>
    </location>
</feature>
<dbReference type="PROSITE" id="PS50850">
    <property type="entry name" value="MFS"/>
    <property type="match status" value="1"/>
</dbReference>
<dbReference type="RefSeq" id="WP_390319874.1">
    <property type="nucleotide sequence ID" value="NZ_JBHSPB010000018.1"/>
</dbReference>
<dbReference type="Pfam" id="PF07690">
    <property type="entry name" value="MFS_1"/>
    <property type="match status" value="1"/>
</dbReference>
<dbReference type="InterPro" id="IPR036259">
    <property type="entry name" value="MFS_trans_sf"/>
</dbReference>
<dbReference type="Proteomes" id="UP001596083">
    <property type="component" value="Unassembled WGS sequence"/>
</dbReference>
<evidence type="ECO:0000256" key="7">
    <source>
        <dbReference type="SAM" id="MobiDB-lite"/>
    </source>
</evidence>
<evidence type="ECO:0000313" key="10">
    <source>
        <dbReference type="EMBL" id="MFC5723576.1"/>
    </source>
</evidence>
<keyword evidence="3 8" id="KW-0812">Transmembrane</keyword>
<evidence type="ECO:0000259" key="9">
    <source>
        <dbReference type="PROSITE" id="PS50850"/>
    </source>
</evidence>
<feature type="transmembrane region" description="Helical" evidence="8">
    <location>
        <begin position="180"/>
        <end position="200"/>
    </location>
</feature>
<comment type="caution">
    <text evidence="10">The sequence shown here is derived from an EMBL/GenBank/DDBJ whole genome shotgun (WGS) entry which is preliminary data.</text>
</comment>
<keyword evidence="2" id="KW-0813">Transport</keyword>
<dbReference type="InterPro" id="IPR020846">
    <property type="entry name" value="MFS_dom"/>
</dbReference>
<feature type="region of interest" description="Disordered" evidence="7">
    <location>
        <begin position="470"/>
        <end position="492"/>
    </location>
</feature>
<reference evidence="11" key="1">
    <citation type="journal article" date="2019" name="Int. J. Syst. Evol. Microbiol.">
        <title>The Global Catalogue of Microorganisms (GCM) 10K type strain sequencing project: providing services to taxonomists for standard genome sequencing and annotation.</title>
        <authorList>
            <consortium name="The Broad Institute Genomics Platform"/>
            <consortium name="The Broad Institute Genome Sequencing Center for Infectious Disease"/>
            <person name="Wu L."/>
            <person name="Ma J."/>
        </authorList>
    </citation>
    <scope>NUCLEOTIDE SEQUENCE [LARGE SCALE GENOMIC DNA]</scope>
    <source>
        <strain evidence="11">CGMCC 4.7304</strain>
    </source>
</reference>
<keyword evidence="4 8" id="KW-1133">Transmembrane helix</keyword>
<feature type="domain" description="Major facilitator superfamily (MFS) profile" evidence="9">
    <location>
        <begin position="23"/>
        <end position="465"/>
    </location>
</feature>
<keyword evidence="6" id="KW-0046">Antibiotic resistance</keyword>
<evidence type="ECO:0000313" key="11">
    <source>
        <dbReference type="Proteomes" id="UP001596083"/>
    </source>
</evidence>
<evidence type="ECO:0000256" key="2">
    <source>
        <dbReference type="ARBA" id="ARBA00022448"/>
    </source>
</evidence>
<protein>
    <submittedName>
        <fullName evidence="10">MFS transporter</fullName>
    </submittedName>
</protein>
<dbReference type="EMBL" id="JBHSPB010000018">
    <property type="protein sequence ID" value="MFC5723576.1"/>
    <property type="molecule type" value="Genomic_DNA"/>
</dbReference>
<evidence type="ECO:0000256" key="5">
    <source>
        <dbReference type="ARBA" id="ARBA00023136"/>
    </source>
</evidence>
<evidence type="ECO:0000256" key="3">
    <source>
        <dbReference type="ARBA" id="ARBA00022692"/>
    </source>
</evidence>
<feature type="transmembrane region" description="Helical" evidence="8">
    <location>
        <begin position="370"/>
        <end position="394"/>
    </location>
</feature>
<dbReference type="Gene3D" id="1.20.1250.20">
    <property type="entry name" value="MFS general substrate transporter like domains"/>
    <property type="match status" value="1"/>
</dbReference>
<feature type="transmembrane region" description="Helical" evidence="8">
    <location>
        <begin position="268"/>
        <end position="287"/>
    </location>
</feature>
<feature type="transmembrane region" description="Helical" evidence="8">
    <location>
        <begin position="121"/>
        <end position="138"/>
    </location>
</feature>
<feature type="transmembrane region" description="Helical" evidence="8">
    <location>
        <begin position="61"/>
        <end position="81"/>
    </location>
</feature>
<sequence>MTEKTEAPPSDPAEQSGGVLSPKYRALSLGLITSVTLVAFLWLGVATVLPQAAEDLDGVHLFGWAFTAFMLANLFGTVAAGQGADRSGPTRPYLQAFVVFVVGCVVAAIASNWYILLLARALQGLGVGGVLALAYLIVGRAYPDELRARMLALVASAWTLPALLGPAIAGAIASATNWRIVFLVLVPLVPVGVLLTLPALRKLTPAEGPTGGNRLPLTLLLVIGVGALLAGLENRNIAVLAGLVVVGIAITLPVLNKLLPAGTLTARRGMPAGMIVRGLVSAAYYGGESFFPLSMTRVLGLNTLGSGLALSAGALTWVTGAWLQAKLDTRSGGKGRHARVVLGFVLLVAGDALIALAVGTDLKSVPIAVVGWAVAGLGMGFVYPAVTTIVLSLAPKGQEGSASSSLQLCETLSVAVMTGLGTAITAYGSSHDWADSRGLGLIYVIAAVCALLGIAAGLRTAVRKLSGVGAGEDGAAPADAVREQTAEPERTA</sequence>
<accession>A0ABW0Z445</accession>
<feature type="transmembrane region" description="Helical" evidence="8">
    <location>
        <begin position="337"/>
        <end position="358"/>
    </location>
</feature>
<feature type="compositionally biased region" description="Basic and acidic residues" evidence="7">
    <location>
        <begin position="480"/>
        <end position="492"/>
    </location>
</feature>
<dbReference type="SUPFAM" id="SSF103473">
    <property type="entry name" value="MFS general substrate transporter"/>
    <property type="match status" value="1"/>
</dbReference>
<dbReference type="PRINTS" id="PR01036">
    <property type="entry name" value="TCRTETB"/>
</dbReference>
<name>A0ABW0Z445_9ACTN</name>
<evidence type="ECO:0000256" key="8">
    <source>
        <dbReference type="SAM" id="Phobius"/>
    </source>
</evidence>
<dbReference type="PANTHER" id="PTHR42718">
    <property type="entry name" value="MAJOR FACILITATOR SUPERFAMILY MULTIDRUG TRANSPORTER MFSC"/>
    <property type="match status" value="1"/>
</dbReference>
<feature type="transmembrane region" description="Helical" evidence="8">
    <location>
        <begin position="93"/>
        <end position="115"/>
    </location>
</feature>
<feature type="transmembrane region" description="Helical" evidence="8">
    <location>
        <begin position="307"/>
        <end position="325"/>
    </location>
</feature>
<dbReference type="InterPro" id="IPR011701">
    <property type="entry name" value="MFS"/>
</dbReference>